<dbReference type="Pfam" id="PF01370">
    <property type="entry name" value="Epimerase"/>
    <property type="match status" value="1"/>
</dbReference>
<dbReference type="Proteomes" id="UP001209107">
    <property type="component" value="Unassembled WGS sequence"/>
</dbReference>
<proteinExistence type="predicted"/>
<dbReference type="PANTHER" id="PTHR43245:SF58">
    <property type="entry name" value="BLL5923 PROTEIN"/>
    <property type="match status" value="1"/>
</dbReference>
<accession>A0ABT3JJ61</accession>
<sequence>MQIAVFGSSGFIGKNLVKSLQHNNEVQEISLRNPFWKNDIGPKTEVFINLIGKAHDHKGTATEQDYHFANVELTQQTFEIFKRSDAKLYIHISSLAALEEFESSRPLAETDKCNPISLYGKSKREAEKWLLKEYLATNKKLIIIRPPMVHGSGDKGNLGLLYKIISKGIPYPLAAFNNERSFISIDNFNFYIQQIIQKSNYLENGIYHISDDESVATNEIIDIIKRVENIRILNINLPKSMIKGLARIGDFVPIPLNTKKLKKLTNNLLVSNQKIKTLLEIDKLPFTAQQGIEKTIKSFKK</sequence>
<dbReference type="InterPro" id="IPR036291">
    <property type="entry name" value="NAD(P)-bd_dom_sf"/>
</dbReference>
<dbReference type="Gene3D" id="3.40.50.720">
    <property type="entry name" value="NAD(P)-binding Rossmann-like Domain"/>
    <property type="match status" value="1"/>
</dbReference>
<dbReference type="InterPro" id="IPR050177">
    <property type="entry name" value="Lipid_A_modif_metabolic_enz"/>
</dbReference>
<organism evidence="2 3">
    <name type="scientific">Kaistella yananensis</name>
    <dbReference type="NCBI Taxonomy" id="2989820"/>
    <lineage>
        <taxon>Bacteria</taxon>
        <taxon>Pseudomonadati</taxon>
        <taxon>Bacteroidota</taxon>
        <taxon>Flavobacteriia</taxon>
        <taxon>Flavobacteriales</taxon>
        <taxon>Weeksellaceae</taxon>
        <taxon>Chryseobacterium group</taxon>
        <taxon>Kaistella</taxon>
    </lineage>
</organism>
<evidence type="ECO:0000259" key="1">
    <source>
        <dbReference type="Pfam" id="PF01370"/>
    </source>
</evidence>
<evidence type="ECO:0000313" key="2">
    <source>
        <dbReference type="EMBL" id="MCW4450825.1"/>
    </source>
</evidence>
<dbReference type="RefSeq" id="WP_265143073.1">
    <property type="nucleotide sequence ID" value="NZ_JAPCHZ010000001.1"/>
</dbReference>
<comment type="caution">
    <text evidence="2">The sequence shown here is derived from an EMBL/GenBank/DDBJ whole genome shotgun (WGS) entry which is preliminary data.</text>
</comment>
<dbReference type="PANTHER" id="PTHR43245">
    <property type="entry name" value="BIFUNCTIONAL POLYMYXIN RESISTANCE PROTEIN ARNA"/>
    <property type="match status" value="1"/>
</dbReference>
<keyword evidence="3" id="KW-1185">Reference proteome</keyword>
<evidence type="ECO:0000313" key="3">
    <source>
        <dbReference type="Proteomes" id="UP001209107"/>
    </source>
</evidence>
<dbReference type="InterPro" id="IPR001509">
    <property type="entry name" value="Epimerase_deHydtase"/>
</dbReference>
<gene>
    <name evidence="2" type="ORF">OK344_01215</name>
</gene>
<dbReference type="EMBL" id="JAPCHZ010000001">
    <property type="protein sequence ID" value="MCW4450825.1"/>
    <property type="molecule type" value="Genomic_DNA"/>
</dbReference>
<name>A0ABT3JJ61_9FLAO</name>
<feature type="domain" description="NAD-dependent epimerase/dehydratase" evidence="1">
    <location>
        <begin position="3"/>
        <end position="188"/>
    </location>
</feature>
<reference evidence="2 3" key="1">
    <citation type="submission" date="2022-10" db="EMBL/GenBank/DDBJ databases">
        <title>Kaistella sp. BT-6-1-3.</title>
        <authorList>
            <person name="Ai J."/>
            <person name="Deng Z."/>
        </authorList>
    </citation>
    <scope>NUCLEOTIDE SEQUENCE [LARGE SCALE GENOMIC DNA]</scope>
    <source>
        <strain evidence="2 3">BT6-1-3</strain>
    </source>
</reference>
<dbReference type="SUPFAM" id="SSF51735">
    <property type="entry name" value="NAD(P)-binding Rossmann-fold domains"/>
    <property type="match status" value="1"/>
</dbReference>
<protein>
    <submittedName>
        <fullName evidence="2">NAD-dependent epimerase/dehydratase family protein</fullName>
    </submittedName>
</protein>